<name>A0AAN8PAQ3_9PEZI</name>
<comment type="caution">
    <text evidence="1">The sequence shown here is derived from an EMBL/GenBank/DDBJ whole genome shotgun (WGS) entry which is preliminary data.</text>
</comment>
<reference evidence="1 2" key="1">
    <citation type="submission" date="2019-10" db="EMBL/GenBank/DDBJ databases">
        <authorList>
            <person name="Palmer J.M."/>
        </authorList>
    </citation>
    <scope>NUCLEOTIDE SEQUENCE [LARGE SCALE GENOMIC DNA]</scope>
    <source>
        <strain evidence="1 2">TWF506</strain>
    </source>
</reference>
<protein>
    <submittedName>
        <fullName evidence="1">Uncharacterized protein</fullName>
    </submittedName>
</protein>
<keyword evidence="2" id="KW-1185">Reference proteome</keyword>
<dbReference type="AlphaFoldDB" id="A0AAN8PAQ3"/>
<proteinExistence type="predicted"/>
<dbReference type="EMBL" id="JAVHJM010000001">
    <property type="protein sequence ID" value="KAK6521856.1"/>
    <property type="molecule type" value="Genomic_DNA"/>
</dbReference>
<dbReference type="Proteomes" id="UP001307849">
    <property type="component" value="Unassembled WGS sequence"/>
</dbReference>
<evidence type="ECO:0000313" key="2">
    <source>
        <dbReference type="Proteomes" id="UP001307849"/>
    </source>
</evidence>
<gene>
    <name evidence="1" type="ORF">TWF506_002059</name>
</gene>
<organism evidence="1 2">
    <name type="scientific">Arthrobotrys conoides</name>
    <dbReference type="NCBI Taxonomy" id="74498"/>
    <lineage>
        <taxon>Eukaryota</taxon>
        <taxon>Fungi</taxon>
        <taxon>Dikarya</taxon>
        <taxon>Ascomycota</taxon>
        <taxon>Pezizomycotina</taxon>
        <taxon>Orbiliomycetes</taxon>
        <taxon>Orbiliales</taxon>
        <taxon>Orbiliaceae</taxon>
        <taxon>Arthrobotrys</taxon>
    </lineage>
</organism>
<sequence>MPTYTITINNQGPKDRRFCIFTEPPKLDEGLSPVGYVNVFQRSGMTPAKTGQVTFKIQKRPIAIVGTTDGSLESGNSVYTSQMEQVNLGSPTQKATVLYVEYQNETAKITEKGEAEALNDPPGGFVMRTGAFETPKNNFCIGLGADHNGENIPLSVFTPKSNKSYNIFPITKFYVAVGADYLPGQLISVEVSTKVQELNFGTSGTDAFILDYTESGEFKVKTHV</sequence>
<evidence type="ECO:0000313" key="1">
    <source>
        <dbReference type="EMBL" id="KAK6521856.1"/>
    </source>
</evidence>
<accession>A0AAN8PAQ3</accession>